<dbReference type="RefSeq" id="WP_184285094.1">
    <property type="nucleotide sequence ID" value="NZ_CP014859.1"/>
</dbReference>
<keyword evidence="2" id="KW-0418">Kinase</keyword>
<keyword evidence="2" id="KW-0808">Transferase</keyword>
<evidence type="ECO:0000259" key="1">
    <source>
        <dbReference type="Pfam" id="PF13581"/>
    </source>
</evidence>
<gene>
    <name evidence="2" type="ORF">TL08_11070</name>
</gene>
<dbReference type="InterPro" id="IPR003594">
    <property type="entry name" value="HATPase_dom"/>
</dbReference>
<dbReference type="KEGG" id="ahm:TL08_11070"/>
<name>A0AAC9MXA8_9PSEU</name>
<dbReference type="AlphaFoldDB" id="A0AAC9MXA8"/>
<dbReference type="Pfam" id="PF13581">
    <property type="entry name" value="HATPase_c_2"/>
    <property type="match status" value="1"/>
</dbReference>
<dbReference type="EMBL" id="CP014859">
    <property type="protein sequence ID" value="AOS63028.1"/>
    <property type="molecule type" value="Genomic_DNA"/>
</dbReference>
<dbReference type="GO" id="GO:0004674">
    <property type="term" value="F:protein serine/threonine kinase activity"/>
    <property type="evidence" value="ECO:0007669"/>
    <property type="project" value="UniProtKB-EC"/>
</dbReference>
<accession>A0AAC9MXA8</accession>
<sequence length="147" mass="16087">MSAAEQIPDQRRWRADSVDTTEVRVAADAARLHVVRSVVAGLALRADFDLDAADDLRLAVDEACSSLVRLAIPGTRLVARFQVAPDAITGKVTVIAAEDAVLRRDTFGWRVLTTLVTEVTAVARTSEHRTGQLLEIEFVKVRREAIP</sequence>
<evidence type="ECO:0000313" key="3">
    <source>
        <dbReference type="Proteomes" id="UP000095210"/>
    </source>
</evidence>
<protein>
    <submittedName>
        <fullName evidence="2">Histidine kinase-like ATPase domain</fullName>
        <ecNumber evidence="2">2.7.11.1</ecNumber>
    </submittedName>
</protein>
<dbReference type="EC" id="2.7.11.1" evidence="2"/>
<evidence type="ECO:0000313" key="2">
    <source>
        <dbReference type="EMBL" id="AOS63028.1"/>
    </source>
</evidence>
<dbReference type="Proteomes" id="UP000095210">
    <property type="component" value="Chromosome"/>
</dbReference>
<feature type="domain" description="Histidine kinase/HSP90-like ATPase" evidence="1">
    <location>
        <begin position="26"/>
        <end position="91"/>
    </location>
</feature>
<organism evidence="2 3">
    <name type="scientific">Actinoalloteichus hymeniacidonis</name>
    <dbReference type="NCBI Taxonomy" id="340345"/>
    <lineage>
        <taxon>Bacteria</taxon>
        <taxon>Bacillati</taxon>
        <taxon>Actinomycetota</taxon>
        <taxon>Actinomycetes</taxon>
        <taxon>Pseudonocardiales</taxon>
        <taxon>Pseudonocardiaceae</taxon>
        <taxon>Actinoalloteichus</taxon>
    </lineage>
</organism>
<dbReference type="InterPro" id="IPR036890">
    <property type="entry name" value="HATPase_C_sf"/>
</dbReference>
<proteinExistence type="predicted"/>
<dbReference type="Gene3D" id="3.30.565.10">
    <property type="entry name" value="Histidine kinase-like ATPase, C-terminal domain"/>
    <property type="match status" value="1"/>
</dbReference>
<reference evidence="3" key="1">
    <citation type="submission" date="2016-03" db="EMBL/GenBank/DDBJ databases">
        <title>Complete genome sequence of the type strain Actinoalloteichus hymeniacidonis DSM 45092.</title>
        <authorList>
            <person name="Schaffert L."/>
            <person name="Albersmeier A."/>
            <person name="Winkler A."/>
            <person name="Kalinowski J."/>
            <person name="Zotchev S."/>
            <person name="Ruckert C."/>
        </authorList>
    </citation>
    <scope>NUCLEOTIDE SEQUENCE [LARGE SCALE GENOMIC DNA]</scope>
    <source>
        <strain evidence="3">HPA177(T) (DSM 45092(T))</strain>
    </source>
</reference>
<keyword evidence="3" id="KW-1185">Reference proteome</keyword>